<evidence type="ECO:0000313" key="2">
    <source>
        <dbReference type="EnsemblMetazoa" id="OVOC8934.1"/>
    </source>
</evidence>
<feature type="chain" id="PRO_5035886651" evidence="1">
    <location>
        <begin position="19"/>
        <end position="65"/>
    </location>
</feature>
<organism evidence="2 3">
    <name type="scientific">Onchocerca volvulus</name>
    <dbReference type="NCBI Taxonomy" id="6282"/>
    <lineage>
        <taxon>Eukaryota</taxon>
        <taxon>Metazoa</taxon>
        <taxon>Ecdysozoa</taxon>
        <taxon>Nematoda</taxon>
        <taxon>Chromadorea</taxon>
        <taxon>Rhabditida</taxon>
        <taxon>Spirurina</taxon>
        <taxon>Spiruromorpha</taxon>
        <taxon>Filarioidea</taxon>
        <taxon>Onchocercidae</taxon>
        <taxon>Onchocerca</taxon>
    </lineage>
</organism>
<reference evidence="3" key="1">
    <citation type="submission" date="2013-10" db="EMBL/GenBank/DDBJ databases">
        <title>Genome sequencing of Onchocerca volvulus.</title>
        <authorList>
            <person name="Cotton J."/>
            <person name="Tsai J."/>
            <person name="Stanley E."/>
            <person name="Tracey A."/>
            <person name="Holroyd N."/>
            <person name="Lustigman S."/>
            <person name="Berriman M."/>
        </authorList>
    </citation>
    <scope>NUCLEOTIDE SEQUENCE</scope>
</reference>
<reference evidence="2" key="2">
    <citation type="submission" date="2022-06" db="UniProtKB">
        <authorList>
            <consortium name="EnsemblMetazoa"/>
        </authorList>
    </citation>
    <scope>IDENTIFICATION</scope>
</reference>
<proteinExistence type="predicted"/>
<sequence length="65" mass="7415">MLILKTLMLILHISVMYCNWISSIADSDQPCDNDRKKNVNCGGKNCEPMRVPNIRKSIKSSQPHQ</sequence>
<dbReference type="AlphaFoldDB" id="A0A8R1U1G3"/>
<keyword evidence="1" id="KW-0732">Signal</keyword>
<dbReference type="EnsemblMetazoa" id="OVOC8934.1">
    <property type="protein sequence ID" value="OVOC8934.1"/>
    <property type="gene ID" value="WBGene00245743"/>
</dbReference>
<keyword evidence="3" id="KW-1185">Reference proteome</keyword>
<accession>A0A8R1U1G3</accession>
<evidence type="ECO:0000313" key="3">
    <source>
        <dbReference type="Proteomes" id="UP000024404"/>
    </source>
</evidence>
<evidence type="ECO:0000256" key="1">
    <source>
        <dbReference type="SAM" id="SignalP"/>
    </source>
</evidence>
<dbReference type="Proteomes" id="UP000024404">
    <property type="component" value="Unassembled WGS sequence"/>
</dbReference>
<protein>
    <submittedName>
        <fullName evidence="2">Uncharacterized protein</fullName>
    </submittedName>
</protein>
<dbReference type="EMBL" id="CMVM020000250">
    <property type="status" value="NOT_ANNOTATED_CDS"/>
    <property type="molecule type" value="Genomic_DNA"/>
</dbReference>
<name>A0A8R1U1G3_ONCVO</name>
<feature type="signal peptide" evidence="1">
    <location>
        <begin position="1"/>
        <end position="18"/>
    </location>
</feature>